<gene>
    <name evidence="2" type="ORF">TR69_WS6001000280</name>
</gene>
<dbReference type="InterPro" id="IPR005754">
    <property type="entry name" value="Sortase"/>
</dbReference>
<dbReference type="EMBL" id="JYNZ01000002">
    <property type="protein sequence ID" value="KXK27404.1"/>
    <property type="molecule type" value="Genomic_DNA"/>
</dbReference>
<dbReference type="InterPro" id="IPR023365">
    <property type="entry name" value="Sortase_dom-sf"/>
</dbReference>
<evidence type="ECO:0000256" key="1">
    <source>
        <dbReference type="ARBA" id="ARBA00022801"/>
    </source>
</evidence>
<dbReference type="SUPFAM" id="SSF63817">
    <property type="entry name" value="Sortase"/>
    <property type="match status" value="1"/>
</dbReference>
<proteinExistence type="predicted"/>
<evidence type="ECO:0000313" key="3">
    <source>
        <dbReference type="Proteomes" id="UP000070457"/>
    </source>
</evidence>
<name>A0A136M0H3_9BACT</name>
<accession>A0A136M0H3</accession>
<dbReference type="Proteomes" id="UP000070457">
    <property type="component" value="Unassembled WGS sequence"/>
</dbReference>
<dbReference type="Pfam" id="PF04203">
    <property type="entry name" value="Sortase"/>
    <property type="match status" value="1"/>
</dbReference>
<protein>
    <submittedName>
        <fullName evidence="2">Sortase family protein</fullName>
    </submittedName>
</protein>
<dbReference type="Gene3D" id="2.40.260.10">
    <property type="entry name" value="Sortase"/>
    <property type="match status" value="1"/>
</dbReference>
<comment type="caution">
    <text evidence="2">The sequence shown here is derived from an EMBL/GenBank/DDBJ whole genome shotgun (WGS) entry which is preliminary data.</text>
</comment>
<dbReference type="AlphaFoldDB" id="A0A136M0H3"/>
<keyword evidence="1" id="KW-0378">Hydrolase</keyword>
<organism evidence="2 3">
    <name type="scientific">candidate division WS6 bacterium OLB20</name>
    <dbReference type="NCBI Taxonomy" id="1617426"/>
    <lineage>
        <taxon>Bacteria</taxon>
        <taxon>Candidatus Dojkabacteria</taxon>
    </lineage>
</organism>
<evidence type="ECO:0000313" key="2">
    <source>
        <dbReference type="EMBL" id="KXK27404.1"/>
    </source>
</evidence>
<reference evidence="2 3" key="1">
    <citation type="submission" date="2015-02" db="EMBL/GenBank/DDBJ databases">
        <title>Improved understanding of the partial-nitritation anammox process through 23 genomes representing the majority of the microbial community.</title>
        <authorList>
            <person name="Speth D.R."/>
            <person name="In T Zandt M."/>
            <person name="Guerrero Cruz S."/>
            <person name="Jetten M.S."/>
            <person name="Dutilh B.E."/>
        </authorList>
    </citation>
    <scope>NUCLEOTIDE SEQUENCE [LARGE SCALE GENOMIC DNA]</scope>
    <source>
        <strain evidence="2">OLB20</strain>
    </source>
</reference>
<dbReference type="GO" id="GO:0016787">
    <property type="term" value="F:hydrolase activity"/>
    <property type="evidence" value="ECO:0007669"/>
    <property type="project" value="UniProtKB-KW"/>
</dbReference>
<sequence length="229" mass="25183">METLLKISVIFAIASLAFLGASVIQFSTKQQPALNNTFVASGSNIAAIDATQTGAGQLDADYLIAADKDVFAEVTEDTIDPQGFYLRIDKIGLFKPVVLNVDPRDKQLYVNSWEQGISHGMFTATPDQIGITYLFAHAVGDETRAVEENAWFTYLDQLENGDEIIVYYKGYKYTYVTSEFFEVSPQATGFYTGASPVSKLRMQFCGPPRGSLAMRTLVDALLLTKEPVS</sequence>
<dbReference type="STRING" id="1617426.TR69_WS6001000280"/>